<feature type="domain" description="Glycogen debranching enzyme C-terminal" evidence="1">
    <location>
        <begin position="37"/>
        <end position="407"/>
    </location>
</feature>
<dbReference type="Pfam" id="PF06202">
    <property type="entry name" value="GDE_C"/>
    <property type="match status" value="1"/>
</dbReference>
<evidence type="ECO:0000313" key="2">
    <source>
        <dbReference type="EMBL" id="ETX02299.1"/>
    </source>
</evidence>
<dbReference type="InterPro" id="IPR032790">
    <property type="entry name" value="GDE_C"/>
</dbReference>
<dbReference type="Gene3D" id="1.50.10.10">
    <property type="match status" value="1"/>
</dbReference>
<keyword evidence="3" id="KW-1185">Reference proteome</keyword>
<dbReference type="AlphaFoldDB" id="W4LW40"/>
<dbReference type="HOGENOM" id="CLU_652020_0_0_7"/>
<dbReference type="InterPro" id="IPR008928">
    <property type="entry name" value="6-hairpin_glycosidase_sf"/>
</dbReference>
<dbReference type="SUPFAM" id="SSF48208">
    <property type="entry name" value="Six-hairpin glycosidases"/>
    <property type="match status" value="1"/>
</dbReference>
<dbReference type="Proteomes" id="UP000019141">
    <property type="component" value="Unassembled WGS sequence"/>
</dbReference>
<evidence type="ECO:0000259" key="1">
    <source>
        <dbReference type="Pfam" id="PF06202"/>
    </source>
</evidence>
<accession>W4LW40</accession>
<gene>
    <name evidence="2" type="ORF">ETSY1_04115</name>
</gene>
<sequence>MKPRAKSLISEAKKRALEVMHACATPDGFSASAPSHGFHYPEIWARDNGIMTLGALASGDEDLMTTARNYLKCMTAYQSPLGMIPLNVNTAACHVNKENAPAVDGNLWYLLAHYALYESDPDLAWLNECFTALSKAYRWLRYHEWHEDGLLAIPRAGNWMDQFTVQGIALYDNALWYAASLAYEKLCAICDAPAEETLLRAPATIRERVNELMWVHRCWNPHHFADRLEKIRQWNDGWMNAHHVAGNTTSTDYYIPWIAYRDSATQCYGLGNTLAVLSGLPDPERAHIILNYLHRVGMDCPYPLKAIDVPIYPNARGWHDFFEHRSLNWPGRYHNGGIWPMIGGFYVAALVHCQRLEAAETALVKLAEVNRLSSNGERAWEFNEWLCVHGDTATPCGAVHQGWSASSFLFAVTAVEEGRMPLFSGLLSHIPSEQLN</sequence>
<dbReference type="EMBL" id="AZHW01000156">
    <property type="protein sequence ID" value="ETX02299.1"/>
    <property type="molecule type" value="Genomic_DNA"/>
</dbReference>
<reference evidence="2 3" key="1">
    <citation type="journal article" date="2014" name="Nature">
        <title>An environmental bacterial taxon with a large and distinct metabolic repertoire.</title>
        <authorList>
            <person name="Wilson M.C."/>
            <person name="Mori T."/>
            <person name="Ruckert C."/>
            <person name="Uria A.R."/>
            <person name="Helf M.J."/>
            <person name="Takada K."/>
            <person name="Gernert C."/>
            <person name="Steffens U.A."/>
            <person name="Heycke N."/>
            <person name="Schmitt S."/>
            <person name="Rinke C."/>
            <person name="Helfrich E.J."/>
            <person name="Brachmann A.O."/>
            <person name="Gurgui C."/>
            <person name="Wakimoto T."/>
            <person name="Kracht M."/>
            <person name="Crusemann M."/>
            <person name="Hentschel U."/>
            <person name="Abe I."/>
            <person name="Matsunaga S."/>
            <person name="Kalinowski J."/>
            <person name="Takeyama H."/>
            <person name="Piel J."/>
        </authorList>
    </citation>
    <scope>NUCLEOTIDE SEQUENCE [LARGE SCALE GENOMIC DNA]</scope>
    <source>
        <strain evidence="3">TSY1</strain>
    </source>
</reference>
<dbReference type="InterPro" id="IPR012341">
    <property type="entry name" value="6hp_glycosidase-like_sf"/>
</dbReference>
<proteinExistence type="predicted"/>
<name>W4LW40_ENTF1</name>
<dbReference type="GO" id="GO:0005975">
    <property type="term" value="P:carbohydrate metabolic process"/>
    <property type="evidence" value="ECO:0007669"/>
    <property type="project" value="InterPro"/>
</dbReference>
<protein>
    <recommendedName>
        <fullName evidence="1">Glycogen debranching enzyme C-terminal domain-containing protein</fullName>
    </recommendedName>
</protein>
<organism evidence="2 3">
    <name type="scientific">Entotheonella factor</name>
    <dbReference type="NCBI Taxonomy" id="1429438"/>
    <lineage>
        <taxon>Bacteria</taxon>
        <taxon>Pseudomonadati</taxon>
        <taxon>Nitrospinota/Tectimicrobiota group</taxon>
        <taxon>Candidatus Tectimicrobiota</taxon>
        <taxon>Candidatus Entotheonellia</taxon>
        <taxon>Candidatus Entotheonellales</taxon>
        <taxon>Candidatus Entotheonellaceae</taxon>
        <taxon>Candidatus Entotheonella</taxon>
    </lineage>
</organism>
<evidence type="ECO:0000313" key="3">
    <source>
        <dbReference type="Proteomes" id="UP000019141"/>
    </source>
</evidence>
<comment type="caution">
    <text evidence="2">The sequence shown here is derived from an EMBL/GenBank/DDBJ whole genome shotgun (WGS) entry which is preliminary data.</text>
</comment>